<evidence type="ECO:0000259" key="4">
    <source>
        <dbReference type="PROSITE" id="PS50103"/>
    </source>
</evidence>
<feature type="coiled-coil region" evidence="2">
    <location>
        <begin position="185"/>
        <end position="219"/>
    </location>
</feature>
<feature type="compositionally biased region" description="Basic and acidic residues" evidence="3">
    <location>
        <begin position="448"/>
        <end position="474"/>
    </location>
</feature>
<keyword evidence="6" id="KW-1185">Reference proteome</keyword>
<keyword evidence="1" id="KW-0862">Zinc</keyword>
<evidence type="ECO:0000313" key="5">
    <source>
        <dbReference type="EMBL" id="CUE62938.1"/>
    </source>
</evidence>
<dbReference type="Proteomes" id="UP000051952">
    <property type="component" value="Unassembled WGS sequence"/>
</dbReference>
<sequence>MSGAAAFLQKLKSKNTVVCGVQETRVDDADGYRIAVIERGFLQEPVDRLGIRLSEDAQVLTVDNAGPCKAIPPHYFVVSVNDQFVASSKSFAEEAQKELRLAVKLYNGSAMEELLARIMNTDDGDEGAAFDAQALFQSTPRYAFLDGSHPMFMRWNSRYHGVVESKKALLAFEEEAQESAAHQSLLELQRTIDQATEEEARAEAEALRRQQQADEARRQLQHAPKLEDIVIRETLFTTGGAHQGISLFDDHDDPSNVSGGTNNDDSAISTEELLRIVSGGGDASMTTTTSEGAVPNIDELRSIIGVFGDAGSNTSCHDEPTEVTLLHRCRREYVMADGTKVQAVVKERRGAKPQPPLDAPPRRQIVGMYHSRNGEGNPQRSTDAREGMMQCKYCKSTEHLVGNCHVKRAEASKQLVDEQVDRLKKMRERQICRDFQRGHCARKPCPFLHDDRSDDRQQRKRSRSDDRRRRDDSPMLRSHKRRSSSPDDRRRPRSSSRDRSGQRRVDDRRRDDERRRDDRRDDDRRRDDERRRDDRYDRRDDRRHDDRREERRLDDRRHEDRRDDRRDERRDDRRRDDRRDDRKAEPRRDDSRNFSPPPPPAEWSRRGGRRL</sequence>
<reference evidence="6" key="1">
    <citation type="submission" date="2015-09" db="EMBL/GenBank/DDBJ databases">
        <authorList>
            <consortium name="Pathogen Informatics"/>
        </authorList>
    </citation>
    <scope>NUCLEOTIDE SEQUENCE [LARGE SCALE GENOMIC DNA]</scope>
    <source>
        <strain evidence="6">Lake Konstanz</strain>
    </source>
</reference>
<evidence type="ECO:0000256" key="1">
    <source>
        <dbReference type="PROSITE-ProRule" id="PRU00723"/>
    </source>
</evidence>
<dbReference type="SMART" id="SM00356">
    <property type="entry name" value="ZnF_C3H1"/>
    <property type="match status" value="1"/>
</dbReference>
<evidence type="ECO:0000256" key="2">
    <source>
        <dbReference type="SAM" id="Coils"/>
    </source>
</evidence>
<dbReference type="GO" id="GO:0008270">
    <property type="term" value="F:zinc ion binding"/>
    <property type="evidence" value="ECO:0007669"/>
    <property type="project" value="UniProtKB-KW"/>
</dbReference>
<keyword evidence="1" id="KW-0863">Zinc-finger</keyword>
<organism evidence="5 6">
    <name type="scientific">Bodo saltans</name>
    <name type="common">Flagellated protozoan</name>
    <dbReference type="NCBI Taxonomy" id="75058"/>
    <lineage>
        <taxon>Eukaryota</taxon>
        <taxon>Discoba</taxon>
        <taxon>Euglenozoa</taxon>
        <taxon>Kinetoplastea</taxon>
        <taxon>Metakinetoplastina</taxon>
        <taxon>Eubodonida</taxon>
        <taxon>Bodonidae</taxon>
        <taxon>Bodo</taxon>
    </lineage>
</organism>
<evidence type="ECO:0000256" key="3">
    <source>
        <dbReference type="SAM" id="MobiDB-lite"/>
    </source>
</evidence>
<protein>
    <recommendedName>
        <fullName evidence="4">C3H1-type domain-containing protein</fullName>
    </recommendedName>
</protein>
<dbReference type="OMA" id="PLFRRYN"/>
<feature type="region of interest" description="Disordered" evidence="3">
    <location>
        <begin position="246"/>
        <end position="269"/>
    </location>
</feature>
<keyword evidence="2" id="KW-0175">Coiled coil</keyword>
<dbReference type="PROSITE" id="PS50103">
    <property type="entry name" value="ZF_C3H1"/>
    <property type="match status" value="1"/>
</dbReference>
<feature type="zinc finger region" description="C3H1-type" evidence="1">
    <location>
        <begin position="426"/>
        <end position="452"/>
    </location>
</feature>
<keyword evidence="1" id="KW-0479">Metal-binding</keyword>
<dbReference type="Gene3D" id="3.30.1370.210">
    <property type="match status" value="1"/>
</dbReference>
<dbReference type="EMBL" id="CYKH01000035">
    <property type="protein sequence ID" value="CUE62938.1"/>
    <property type="molecule type" value="Genomic_DNA"/>
</dbReference>
<proteinExistence type="predicted"/>
<dbReference type="InterPro" id="IPR000571">
    <property type="entry name" value="Znf_CCCH"/>
</dbReference>
<dbReference type="VEuPathDB" id="TriTrypDB:BSAL_50080"/>
<gene>
    <name evidence="5" type="ORF">BSAL_50080</name>
</gene>
<feature type="compositionally biased region" description="Polar residues" evidence="3">
    <location>
        <begin position="255"/>
        <end position="269"/>
    </location>
</feature>
<dbReference type="AlphaFoldDB" id="A0A0S4IK73"/>
<accession>A0A0S4IK73</accession>
<name>A0A0S4IK73_BODSA</name>
<feature type="compositionally biased region" description="Basic and acidic residues" evidence="3">
    <location>
        <begin position="484"/>
        <end position="592"/>
    </location>
</feature>
<dbReference type="OrthoDB" id="272691at2759"/>
<evidence type="ECO:0000313" key="6">
    <source>
        <dbReference type="Proteomes" id="UP000051952"/>
    </source>
</evidence>
<feature type="domain" description="C3H1-type" evidence="4">
    <location>
        <begin position="426"/>
        <end position="452"/>
    </location>
</feature>
<feature type="region of interest" description="Disordered" evidence="3">
    <location>
        <begin position="442"/>
        <end position="611"/>
    </location>
</feature>